<accession>A0A645I2X9</accession>
<gene>
    <name evidence="1" type="ORF">SDC9_192344</name>
</gene>
<reference evidence="1" key="1">
    <citation type="submission" date="2019-08" db="EMBL/GenBank/DDBJ databases">
        <authorList>
            <person name="Kucharzyk K."/>
            <person name="Murdoch R.W."/>
            <person name="Higgins S."/>
            <person name="Loffler F."/>
        </authorList>
    </citation>
    <scope>NUCLEOTIDE SEQUENCE</scope>
</reference>
<organism evidence="1">
    <name type="scientific">bioreactor metagenome</name>
    <dbReference type="NCBI Taxonomy" id="1076179"/>
    <lineage>
        <taxon>unclassified sequences</taxon>
        <taxon>metagenomes</taxon>
        <taxon>ecological metagenomes</taxon>
    </lineage>
</organism>
<evidence type="ECO:0000313" key="1">
    <source>
        <dbReference type="EMBL" id="MPN44779.1"/>
    </source>
</evidence>
<dbReference type="AlphaFoldDB" id="A0A645I2X9"/>
<dbReference type="EMBL" id="VSSQ01104176">
    <property type="protein sequence ID" value="MPN44779.1"/>
    <property type="molecule type" value="Genomic_DNA"/>
</dbReference>
<comment type="caution">
    <text evidence="1">The sequence shown here is derived from an EMBL/GenBank/DDBJ whole genome shotgun (WGS) entry which is preliminary data.</text>
</comment>
<proteinExistence type="predicted"/>
<name>A0A645I2X9_9ZZZZ</name>
<sequence>MIFRLRQTLGDFDNTAKRFFVFLLNLFLQNLQFGGINVCRFLLGYGQQSVKVAYRRGQVLERGCDILDGFGIALRINAFLNPGFAGPYRFGYKVAVELLPVPKQI</sequence>
<protein>
    <submittedName>
        <fullName evidence="1">Uncharacterized protein</fullName>
    </submittedName>
</protein>